<feature type="transmembrane region" description="Helical" evidence="1">
    <location>
        <begin position="129"/>
        <end position="151"/>
    </location>
</feature>
<feature type="transmembrane region" description="Helical" evidence="1">
    <location>
        <begin position="20"/>
        <end position="42"/>
    </location>
</feature>
<evidence type="ECO:0000313" key="2">
    <source>
        <dbReference type="EMBL" id="EQB39795.1"/>
    </source>
</evidence>
<name>T0JFK6_9BACT</name>
<dbReference type="Pfam" id="PF04238">
    <property type="entry name" value="DUF420"/>
    <property type="match status" value="1"/>
</dbReference>
<dbReference type="OrthoDB" id="5365643at2"/>
<dbReference type="RefSeq" id="WP_021287122.1">
    <property type="nucleotide sequence ID" value="NZ_AUPZ01000005.1"/>
</dbReference>
<gene>
    <name evidence="2" type="ORF">M947_04255</name>
</gene>
<evidence type="ECO:0000256" key="1">
    <source>
        <dbReference type="SAM" id="Phobius"/>
    </source>
</evidence>
<feature type="transmembrane region" description="Helical" evidence="1">
    <location>
        <begin position="49"/>
        <end position="68"/>
    </location>
</feature>
<protein>
    <submittedName>
        <fullName evidence="2">Membrane protein</fullName>
    </submittedName>
</protein>
<reference evidence="2 3" key="1">
    <citation type="submission" date="2013-07" db="EMBL/GenBank/DDBJ databases">
        <title>Sulfurimonas hongkongensis AST-10 Genome Sequencing.</title>
        <authorList>
            <person name="Cai L."/>
            <person name="Zhang T."/>
        </authorList>
    </citation>
    <scope>NUCLEOTIDE SEQUENCE [LARGE SCALE GENOMIC DNA]</scope>
    <source>
        <strain evidence="2 3">AST-10</strain>
    </source>
</reference>
<accession>T0JFK6</accession>
<evidence type="ECO:0000313" key="3">
    <source>
        <dbReference type="Proteomes" id="UP000015520"/>
    </source>
</evidence>
<organism evidence="2 3">
    <name type="scientific">Sulfurimonas hongkongensis</name>
    <dbReference type="NCBI Taxonomy" id="1172190"/>
    <lineage>
        <taxon>Bacteria</taxon>
        <taxon>Pseudomonadati</taxon>
        <taxon>Campylobacterota</taxon>
        <taxon>Epsilonproteobacteria</taxon>
        <taxon>Campylobacterales</taxon>
        <taxon>Sulfurimonadaceae</taxon>
        <taxon>Sulfurimonas</taxon>
    </lineage>
</organism>
<comment type="caution">
    <text evidence="2">The sequence shown here is derived from an EMBL/GenBank/DDBJ whole genome shotgun (WGS) entry which is preliminary data.</text>
</comment>
<keyword evidence="1" id="KW-0812">Transmembrane</keyword>
<dbReference type="Proteomes" id="UP000015520">
    <property type="component" value="Unassembled WGS sequence"/>
</dbReference>
<keyword evidence="1" id="KW-0472">Membrane</keyword>
<feature type="transmembrane region" description="Helical" evidence="1">
    <location>
        <begin position="91"/>
        <end position="117"/>
    </location>
</feature>
<dbReference type="eggNOG" id="ENOG5033KX5">
    <property type="taxonomic scope" value="Bacteria"/>
</dbReference>
<dbReference type="STRING" id="1172190.M947_04255"/>
<dbReference type="EMBL" id="AUPZ01000005">
    <property type="protein sequence ID" value="EQB39795.1"/>
    <property type="molecule type" value="Genomic_DNA"/>
</dbReference>
<dbReference type="PATRIC" id="fig|1172190.3.peg.827"/>
<sequence length="154" mass="17566">MNNLQYMFHSGFLGTRAPFFMDVVTLIVALLPLLVASVIFLARAKKYKLHSYAQIFIFAFSVIILGYFETGVRMAGGFNVFMQESSVSHNYAFIVLVFHIAISIITLIIWGMAIFMAKKLLRQNKHKKIGLITFMGVTLTSLTGIWVYFLMFVY</sequence>
<dbReference type="InterPro" id="IPR007352">
    <property type="entry name" value="DUF420"/>
</dbReference>
<proteinExistence type="predicted"/>
<dbReference type="AlphaFoldDB" id="T0JFK6"/>
<keyword evidence="3" id="KW-1185">Reference proteome</keyword>
<keyword evidence="1" id="KW-1133">Transmembrane helix</keyword>